<name>A0A5A8CRE7_CAFRO</name>
<evidence type="ECO:0000256" key="5">
    <source>
        <dbReference type="SAM" id="MobiDB-lite"/>
    </source>
</evidence>
<comment type="caution">
    <text evidence="6">The sequence shown here is derived from an EMBL/GenBank/DDBJ whole genome shotgun (WGS) entry which is preliminary data.</text>
</comment>
<dbReference type="GO" id="GO:0046872">
    <property type="term" value="F:metal ion binding"/>
    <property type="evidence" value="ECO:0007669"/>
    <property type="project" value="UniProtKB-KW"/>
</dbReference>
<comment type="similarity">
    <text evidence="1">Belongs to the 5'(3')-deoxyribonucleotidase family.</text>
</comment>
<organism evidence="6 9">
    <name type="scientific">Cafeteria roenbergensis</name>
    <name type="common">Marine flagellate</name>
    <dbReference type="NCBI Taxonomy" id="33653"/>
    <lineage>
        <taxon>Eukaryota</taxon>
        <taxon>Sar</taxon>
        <taxon>Stramenopiles</taxon>
        <taxon>Bigyra</taxon>
        <taxon>Opalozoa</taxon>
        <taxon>Bicosoecida</taxon>
        <taxon>Cafeteriaceae</taxon>
        <taxon>Cafeteria</taxon>
    </lineage>
</organism>
<dbReference type="Proteomes" id="UP000322899">
    <property type="component" value="Unassembled WGS sequence"/>
</dbReference>
<dbReference type="InterPro" id="IPR036412">
    <property type="entry name" value="HAD-like_sf"/>
</dbReference>
<evidence type="ECO:0000256" key="2">
    <source>
        <dbReference type="ARBA" id="ARBA00022723"/>
    </source>
</evidence>
<keyword evidence="3" id="KW-0378">Hydrolase</keyword>
<evidence type="ECO:0000313" key="9">
    <source>
        <dbReference type="Proteomes" id="UP000323011"/>
    </source>
</evidence>
<evidence type="ECO:0000256" key="1">
    <source>
        <dbReference type="ARBA" id="ARBA00009589"/>
    </source>
</evidence>
<dbReference type="Pfam" id="PF05761">
    <property type="entry name" value="5_nucleotid"/>
    <property type="match status" value="1"/>
</dbReference>
<proteinExistence type="inferred from homology"/>
<evidence type="ECO:0000313" key="8">
    <source>
        <dbReference type="Proteomes" id="UP000322899"/>
    </source>
</evidence>
<keyword evidence="4" id="KW-0460">Magnesium</keyword>
<dbReference type="Proteomes" id="UP000323011">
    <property type="component" value="Unassembled WGS sequence"/>
</dbReference>
<feature type="region of interest" description="Disordered" evidence="5">
    <location>
        <begin position="333"/>
        <end position="354"/>
    </location>
</feature>
<evidence type="ECO:0000313" key="6">
    <source>
        <dbReference type="EMBL" id="KAA0154710.1"/>
    </source>
</evidence>
<dbReference type="InterPro" id="IPR023214">
    <property type="entry name" value="HAD_sf"/>
</dbReference>
<dbReference type="SUPFAM" id="SSF56784">
    <property type="entry name" value="HAD-like"/>
    <property type="match status" value="2"/>
</dbReference>
<protein>
    <submittedName>
        <fullName evidence="6">Uncharacterized protein</fullName>
    </submittedName>
</protein>
<accession>A0A5A8CRE7</accession>
<dbReference type="Gene3D" id="3.40.50.1000">
    <property type="entry name" value="HAD superfamily/HAD-like"/>
    <property type="match status" value="2"/>
</dbReference>
<dbReference type="OrthoDB" id="6503940at2759"/>
<gene>
    <name evidence="7" type="ORF">FNF27_03566</name>
    <name evidence="6" type="ORF">FNF29_02239</name>
</gene>
<dbReference type="PANTHER" id="PTHR12103">
    <property type="entry name" value="5'-NUCLEOTIDASE DOMAIN-CONTAINING"/>
    <property type="match status" value="1"/>
</dbReference>
<reference evidence="8 9" key="1">
    <citation type="submission" date="2019-07" db="EMBL/GenBank/DDBJ databases">
        <title>Genomes of Cafeteria roenbergensis.</title>
        <authorList>
            <person name="Fischer M.G."/>
            <person name="Hackl T."/>
            <person name="Roman M."/>
        </authorList>
    </citation>
    <scope>NUCLEOTIDE SEQUENCE [LARGE SCALE GENOMIC DNA]</scope>
    <source>
        <strain evidence="6 9">BVI</strain>
        <strain evidence="7 8">E4-10P</strain>
    </source>
</reference>
<sequence length="593" mass="61647">MQRASSRVPAAVHRVSAIAGGLRQLPNAVAWDADHTLVRYRLDKLLPSIYNGLAKALVSGGLDWAEPWLSKPYDGDWVQRGLVFEISSGHLLKLDEFGNVARASHGTRMLSDDERAEAFPGRWARFDDLHARRRHPDFAVFITWFDVPAVLVLARLVDAVAEGACPTHPKDAADAGGYAWLWPNMVSAFDHIFDNIDGFRSSRGSFFEGLAAAPQEVVVPRPRLRRALERLRERGVLQVLATNSHFRFADFCLRASLGDDYASLFHLVVVNCGKGRWFAGRGASEGGTPFQTMCPAGWETGPVATQLRLAQEGVGGAAGGAAGATGAAGAPAARLEGRRGSGAGAGAEATEADADCDGGAWPAPEGPGGRIASLAGRIDDASRQAAAAGVVVMGNAADVARLVAAAPPRPARGGKWEVTADVTPPAVTGAAAEAAPPAKAPSAIEAIPAAGHFRAEALIDAVDSPQPPRRSSGPGDKAAEPFMVYVGDHPHGDVAAAVQDAGWPSVAVVEELQDPAPEGAPEGLAELYGPARGDVHGKMTAPGAGSAGRWGHAMTAGGARSWMAALLATAPAACVTDATLAAEWMAEMECEGE</sequence>
<dbReference type="AlphaFoldDB" id="A0A5A8CRE7"/>
<evidence type="ECO:0000256" key="3">
    <source>
        <dbReference type="ARBA" id="ARBA00022801"/>
    </source>
</evidence>
<dbReference type="EMBL" id="VLTN01000010">
    <property type="protein sequence ID" value="KAA0154710.1"/>
    <property type="molecule type" value="Genomic_DNA"/>
</dbReference>
<evidence type="ECO:0000256" key="4">
    <source>
        <dbReference type="ARBA" id="ARBA00022842"/>
    </source>
</evidence>
<keyword evidence="2" id="KW-0479">Metal-binding</keyword>
<evidence type="ECO:0000313" key="7">
    <source>
        <dbReference type="EMBL" id="KAA0175035.1"/>
    </source>
</evidence>
<dbReference type="PANTHER" id="PTHR12103:SF38">
    <property type="entry name" value="5'-NUCLEOTIDASE DOMAIN-CONTAINING PROTEIN 1"/>
    <property type="match status" value="1"/>
</dbReference>
<dbReference type="EMBL" id="VLTO01000017">
    <property type="protein sequence ID" value="KAA0175035.1"/>
    <property type="molecule type" value="Genomic_DNA"/>
</dbReference>
<dbReference type="InterPro" id="IPR008380">
    <property type="entry name" value="HAD-SF_hydro_IG_5-nucl"/>
</dbReference>
<dbReference type="GO" id="GO:0008253">
    <property type="term" value="F:5'-nucleotidase activity"/>
    <property type="evidence" value="ECO:0007669"/>
    <property type="project" value="TreeGrafter"/>
</dbReference>
<keyword evidence="9" id="KW-1185">Reference proteome</keyword>